<reference evidence="5 6" key="1">
    <citation type="submission" date="2022-04" db="EMBL/GenBank/DDBJ databases">
        <title>Halobacillus sp. isolated from saltern.</title>
        <authorList>
            <person name="Won M."/>
            <person name="Lee C.-M."/>
            <person name="Woen H.-Y."/>
            <person name="Kwon S.-W."/>
        </authorList>
    </citation>
    <scope>NUCLEOTIDE SEQUENCE [LARGE SCALE GENOMIC DNA]</scope>
    <source>
        <strain evidence="5 6">SSTM10-2</strain>
    </source>
</reference>
<keyword evidence="1" id="KW-0678">Repressor</keyword>
<dbReference type="PROSITE" id="PS50977">
    <property type="entry name" value="HTH_TETR_2"/>
    <property type="match status" value="1"/>
</dbReference>
<evidence type="ECO:0000256" key="1">
    <source>
        <dbReference type="ARBA" id="ARBA00022491"/>
    </source>
</evidence>
<dbReference type="Pfam" id="PF17924">
    <property type="entry name" value="TetR_C_19"/>
    <property type="match status" value="1"/>
</dbReference>
<organism evidence="5 6">
    <name type="scientific">Halobacillus shinanisalinarum</name>
    <dbReference type="NCBI Taxonomy" id="2932258"/>
    <lineage>
        <taxon>Bacteria</taxon>
        <taxon>Bacillati</taxon>
        <taxon>Bacillota</taxon>
        <taxon>Bacilli</taxon>
        <taxon>Bacillales</taxon>
        <taxon>Bacillaceae</taxon>
        <taxon>Halobacillus</taxon>
    </lineage>
</organism>
<dbReference type="PANTHER" id="PTHR43479:SF11">
    <property type="entry name" value="ACREF_ENVCD OPERON REPRESSOR-RELATED"/>
    <property type="match status" value="1"/>
</dbReference>
<evidence type="ECO:0000313" key="6">
    <source>
        <dbReference type="Proteomes" id="UP000831880"/>
    </source>
</evidence>
<dbReference type="EMBL" id="CP095074">
    <property type="protein sequence ID" value="UOQ91721.1"/>
    <property type="molecule type" value="Genomic_DNA"/>
</dbReference>
<dbReference type="PANTHER" id="PTHR43479">
    <property type="entry name" value="ACREF/ENVCD OPERON REPRESSOR-RELATED"/>
    <property type="match status" value="1"/>
</dbReference>
<dbReference type="Pfam" id="PF00440">
    <property type="entry name" value="TetR_N"/>
    <property type="match status" value="1"/>
</dbReference>
<dbReference type="SUPFAM" id="SSF46689">
    <property type="entry name" value="Homeodomain-like"/>
    <property type="match status" value="1"/>
</dbReference>
<dbReference type="PRINTS" id="PR00455">
    <property type="entry name" value="HTHTETR"/>
</dbReference>
<dbReference type="InterPro" id="IPR009057">
    <property type="entry name" value="Homeodomain-like_sf"/>
</dbReference>
<evidence type="ECO:0000256" key="3">
    <source>
        <dbReference type="PROSITE-ProRule" id="PRU00335"/>
    </source>
</evidence>
<sequence>MPKQTFFNLKEEKRQTLIDAAKKEFSRVSLYDASISNILKTSGIPRGSFYQYFEDKEDIFFYLLNEDAKDRHEHFVSYLKNYDGDLFETMKGLFQSALEHSQERGKNDFIRNAILNMNYKIENTFAKVLNEETFSNRYMEVYHLVNTKNLNISSERELFHVLQIIVAVTMHNLVHSFARDLPIETAVKNYTTELDLLKKGLCKY</sequence>
<feature type="DNA-binding region" description="H-T-H motif" evidence="3">
    <location>
        <begin position="34"/>
        <end position="53"/>
    </location>
</feature>
<dbReference type="InterPro" id="IPR001647">
    <property type="entry name" value="HTH_TetR"/>
</dbReference>
<evidence type="ECO:0000259" key="4">
    <source>
        <dbReference type="PROSITE" id="PS50977"/>
    </source>
</evidence>
<dbReference type="Gene3D" id="1.10.357.10">
    <property type="entry name" value="Tetracycline Repressor, domain 2"/>
    <property type="match status" value="1"/>
</dbReference>
<keyword evidence="6" id="KW-1185">Reference proteome</keyword>
<accession>A0ABY4GU91</accession>
<name>A0ABY4GU91_9BACI</name>
<evidence type="ECO:0000313" key="5">
    <source>
        <dbReference type="EMBL" id="UOQ91721.1"/>
    </source>
</evidence>
<dbReference type="InterPro" id="IPR050624">
    <property type="entry name" value="HTH-type_Tx_Regulator"/>
</dbReference>
<protein>
    <submittedName>
        <fullName evidence="5">TetR/AcrR family transcriptional regulator</fullName>
    </submittedName>
</protein>
<feature type="domain" description="HTH tetR-type" evidence="4">
    <location>
        <begin position="11"/>
        <end position="71"/>
    </location>
</feature>
<proteinExistence type="predicted"/>
<keyword evidence="2 3" id="KW-0238">DNA-binding</keyword>
<gene>
    <name evidence="5" type="ORF">MUO14_14355</name>
</gene>
<dbReference type="RefSeq" id="WP_244751332.1">
    <property type="nucleotide sequence ID" value="NZ_CP095074.1"/>
</dbReference>
<dbReference type="Proteomes" id="UP000831880">
    <property type="component" value="Chromosome"/>
</dbReference>
<evidence type="ECO:0000256" key="2">
    <source>
        <dbReference type="ARBA" id="ARBA00023125"/>
    </source>
</evidence>